<evidence type="ECO:0008006" key="3">
    <source>
        <dbReference type="Google" id="ProtNLM"/>
    </source>
</evidence>
<protein>
    <recommendedName>
        <fullName evidence="3">DUF2490 domain-containing protein</fullName>
    </recommendedName>
</protein>
<gene>
    <name evidence="1" type="ORF">SAMN05421823_105126</name>
</gene>
<evidence type="ECO:0000313" key="2">
    <source>
        <dbReference type="Proteomes" id="UP000198510"/>
    </source>
</evidence>
<dbReference type="InterPro" id="IPR019619">
    <property type="entry name" value="DUF2490"/>
</dbReference>
<dbReference type="STRING" id="1075417.SAMN05421823_105126"/>
<name>A0A1G9IVX2_9BACT</name>
<dbReference type="AlphaFoldDB" id="A0A1G9IVX2"/>
<proteinExistence type="predicted"/>
<accession>A0A1G9IVX2</accession>
<keyword evidence="2" id="KW-1185">Reference proteome</keyword>
<organism evidence="1 2">
    <name type="scientific">Catalinimonas alkaloidigena</name>
    <dbReference type="NCBI Taxonomy" id="1075417"/>
    <lineage>
        <taxon>Bacteria</taxon>
        <taxon>Pseudomonadati</taxon>
        <taxon>Bacteroidota</taxon>
        <taxon>Cytophagia</taxon>
        <taxon>Cytophagales</taxon>
        <taxon>Catalimonadaceae</taxon>
        <taxon>Catalinimonas</taxon>
    </lineage>
</organism>
<dbReference type="Proteomes" id="UP000198510">
    <property type="component" value="Unassembled WGS sequence"/>
</dbReference>
<reference evidence="1 2" key="1">
    <citation type="submission" date="2016-10" db="EMBL/GenBank/DDBJ databases">
        <authorList>
            <person name="de Groot N.N."/>
        </authorList>
    </citation>
    <scope>NUCLEOTIDE SEQUENCE [LARGE SCALE GENOMIC DNA]</scope>
    <source>
        <strain evidence="1 2">DSM 25186</strain>
    </source>
</reference>
<dbReference type="EMBL" id="FNFO01000005">
    <property type="protein sequence ID" value="SDL29320.1"/>
    <property type="molecule type" value="Genomic_DNA"/>
</dbReference>
<dbReference type="Pfam" id="PF10677">
    <property type="entry name" value="DUF2490"/>
    <property type="match status" value="1"/>
</dbReference>
<sequence length="228" mass="26949">MGYAQQKDVVPSNQQWIQYYNQTKLSKQWTWMTDGGFRWRDQMRHPAQYVVRTGLGYRLHENIRVAAGMAHLGSYTNDRLRRIEWRPYQEIQSSHTYGRIDVVHRFRAEQRFLKTLALAEAPATHSFNHRLRYRLMVTVPLLKLSARRPYPKLVLDVGDELFINLGRNIVYTVFDQNRLLIGPTLQLHENLDLALTYNHQFASTTTPGRYNRDGILWLGVRHKLDLTR</sequence>
<evidence type="ECO:0000313" key="1">
    <source>
        <dbReference type="EMBL" id="SDL29320.1"/>
    </source>
</evidence>